<dbReference type="InterPro" id="IPR001133">
    <property type="entry name" value="NADH_UbQ_OxRdtase_chain4L/K"/>
</dbReference>
<keyword evidence="4" id="KW-0812">Transmembrane</keyword>
<dbReference type="Pfam" id="PF00420">
    <property type="entry name" value="Oxidored_q2"/>
    <property type="match status" value="1"/>
</dbReference>
<protein>
    <submittedName>
        <fullName evidence="9">Uncharacterized protein</fullName>
    </submittedName>
</protein>
<dbReference type="PANTHER" id="PTHR11434:SF21">
    <property type="entry name" value="NADH DEHYDROGENASE SUBUNIT 4L-RELATED"/>
    <property type="match status" value="1"/>
</dbReference>
<dbReference type="EMBL" id="JBBPBN010000740">
    <property type="protein sequence ID" value="KAK8482769.1"/>
    <property type="molecule type" value="Genomic_DNA"/>
</dbReference>
<comment type="subcellular location">
    <subcellularLocation>
        <location evidence="1">Membrane</location>
        <topology evidence="1">Multi-pass membrane protein</topology>
    </subcellularLocation>
</comment>
<name>A0ABR1ZQ09_9ROSI</name>
<accession>A0ABR1ZQ09</accession>
<proteinExistence type="inferred from homology"/>
<keyword evidence="6" id="KW-1133">Transmembrane helix</keyword>
<dbReference type="InterPro" id="IPR039428">
    <property type="entry name" value="NUOK/Mnh_C1-like"/>
</dbReference>
<evidence type="ECO:0000256" key="7">
    <source>
        <dbReference type="ARBA" id="ARBA00023027"/>
    </source>
</evidence>
<dbReference type="PANTHER" id="PTHR11434">
    <property type="entry name" value="NADH-UBIQUINONE OXIDOREDUCTASE SUBUNIT ND4L"/>
    <property type="match status" value="1"/>
</dbReference>
<evidence type="ECO:0000256" key="5">
    <source>
        <dbReference type="ARBA" id="ARBA00022967"/>
    </source>
</evidence>
<evidence type="ECO:0000313" key="9">
    <source>
        <dbReference type="EMBL" id="KAK8482769.1"/>
    </source>
</evidence>
<keyword evidence="5" id="KW-1278">Translocase</keyword>
<evidence type="ECO:0000256" key="6">
    <source>
        <dbReference type="ARBA" id="ARBA00022989"/>
    </source>
</evidence>
<comment type="caution">
    <text evidence="9">The sequence shown here is derived from an EMBL/GenBank/DDBJ whole genome shotgun (WGS) entry which is preliminary data.</text>
</comment>
<evidence type="ECO:0000256" key="3">
    <source>
        <dbReference type="ARBA" id="ARBA00022448"/>
    </source>
</evidence>
<gene>
    <name evidence="9" type="ORF">V6N11_055105</name>
</gene>
<organism evidence="9 10">
    <name type="scientific">Hibiscus sabdariffa</name>
    <name type="common">roselle</name>
    <dbReference type="NCBI Taxonomy" id="183260"/>
    <lineage>
        <taxon>Eukaryota</taxon>
        <taxon>Viridiplantae</taxon>
        <taxon>Streptophyta</taxon>
        <taxon>Embryophyta</taxon>
        <taxon>Tracheophyta</taxon>
        <taxon>Spermatophyta</taxon>
        <taxon>Magnoliopsida</taxon>
        <taxon>eudicotyledons</taxon>
        <taxon>Gunneridae</taxon>
        <taxon>Pentapetalae</taxon>
        <taxon>rosids</taxon>
        <taxon>malvids</taxon>
        <taxon>Malvales</taxon>
        <taxon>Malvaceae</taxon>
        <taxon>Malvoideae</taxon>
        <taxon>Hibiscus</taxon>
    </lineage>
</organism>
<evidence type="ECO:0000256" key="4">
    <source>
        <dbReference type="ARBA" id="ARBA00022692"/>
    </source>
</evidence>
<keyword evidence="3" id="KW-0813">Transport</keyword>
<dbReference type="Gene3D" id="1.10.287.3510">
    <property type="match status" value="1"/>
</dbReference>
<keyword evidence="7" id="KW-0520">NAD</keyword>
<keyword evidence="8" id="KW-0472">Membrane</keyword>
<evidence type="ECO:0000256" key="1">
    <source>
        <dbReference type="ARBA" id="ARBA00004141"/>
    </source>
</evidence>
<keyword evidence="10" id="KW-1185">Reference proteome</keyword>
<reference evidence="9 10" key="1">
    <citation type="journal article" date="2024" name="G3 (Bethesda)">
        <title>Genome assembly of Hibiscus sabdariffa L. provides insights into metabolisms of medicinal natural products.</title>
        <authorList>
            <person name="Kim T."/>
        </authorList>
    </citation>
    <scope>NUCLEOTIDE SEQUENCE [LARGE SCALE GENOMIC DNA]</scope>
    <source>
        <strain evidence="9">TK-2024</strain>
        <tissue evidence="9">Old leaves</tissue>
    </source>
</reference>
<sequence>MMGQSFASLVPTVAAAESAIGLAIFVITFRVRGTIAVEFINSIQECLDREGLALKDSTDVIDMMAKVFPKVDPGTVAELQRVRADLAEKGNLSVHYETFRNITKHFHSGLIGGGSSSDESGSAHSTGKVHEQVFLQLISINVFFFIPPD</sequence>
<evidence type="ECO:0000313" key="10">
    <source>
        <dbReference type="Proteomes" id="UP001396334"/>
    </source>
</evidence>
<comment type="similarity">
    <text evidence="2">Belongs to the complex I subunit 4L family.</text>
</comment>
<evidence type="ECO:0000256" key="8">
    <source>
        <dbReference type="ARBA" id="ARBA00023136"/>
    </source>
</evidence>
<evidence type="ECO:0000256" key="2">
    <source>
        <dbReference type="ARBA" id="ARBA00010519"/>
    </source>
</evidence>
<dbReference type="Proteomes" id="UP001396334">
    <property type="component" value="Unassembled WGS sequence"/>
</dbReference>